<keyword evidence="3" id="KW-1185">Reference proteome</keyword>
<dbReference type="GO" id="GO:0016787">
    <property type="term" value="F:hydrolase activity"/>
    <property type="evidence" value="ECO:0007669"/>
    <property type="project" value="UniProtKB-KW"/>
</dbReference>
<dbReference type="PANTHER" id="PTHR37017:SF11">
    <property type="entry name" value="ESTERASE_LIPASE_THIOESTERASE DOMAIN-CONTAINING PROTEIN"/>
    <property type="match status" value="1"/>
</dbReference>
<dbReference type="EMBL" id="CP032382">
    <property type="protein sequence ID" value="AYB33614.1"/>
    <property type="molecule type" value="Genomic_DNA"/>
</dbReference>
<dbReference type="OrthoDB" id="9112061at2"/>
<evidence type="ECO:0000313" key="3">
    <source>
        <dbReference type="Proteomes" id="UP000266183"/>
    </source>
</evidence>
<accession>A0A385SRU4</accession>
<gene>
    <name evidence="2" type="ORF">D4L85_24860</name>
</gene>
<dbReference type="AlphaFoldDB" id="A0A385SRU4"/>
<dbReference type="SUPFAM" id="SSF53474">
    <property type="entry name" value="alpha/beta-Hydrolases"/>
    <property type="match status" value="1"/>
</dbReference>
<dbReference type="Proteomes" id="UP000266183">
    <property type="component" value="Chromosome"/>
</dbReference>
<reference evidence="3" key="1">
    <citation type="submission" date="2018-09" db="EMBL/GenBank/DDBJ databases">
        <title>Chryseolinea sp. KIS68-18 isolated from soil.</title>
        <authorList>
            <person name="Weon H.-Y."/>
            <person name="Kwon S.-W."/>
            <person name="Lee S.A."/>
        </authorList>
    </citation>
    <scope>NUCLEOTIDE SEQUENCE [LARGE SCALE GENOMIC DNA]</scope>
    <source>
        <strain evidence="3">KIS68-18</strain>
    </source>
</reference>
<dbReference type="InterPro" id="IPR000073">
    <property type="entry name" value="AB_hydrolase_1"/>
</dbReference>
<feature type="domain" description="AB hydrolase-1" evidence="1">
    <location>
        <begin position="22"/>
        <end position="228"/>
    </location>
</feature>
<dbReference type="Gene3D" id="3.40.50.1820">
    <property type="entry name" value="alpha/beta hydrolase"/>
    <property type="match status" value="1"/>
</dbReference>
<proteinExistence type="predicted"/>
<dbReference type="InterPro" id="IPR052897">
    <property type="entry name" value="Sec-Metab_Biosynth_Hydrolase"/>
</dbReference>
<dbReference type="PANTHER" id="PTHR37017">
    <property type="entry name" value="AB HYDROLASE-1 DOMAIN-CONTAINING PROTEIN-RELATED"/>
    <property type="match status" value="1"/>
</dbReference>
<dbReference type="Pfam" id="PF12697">
    <property type="entry name" value="Abhydrolase_6"/>
    <property type="match status" value="1"/>
</dbReference>
<evidence type="ECO:0000259" key="1">
    <source>
        <dbReference type="Pfam" id="PF12697"/>
    </source>
</evidence>
<protein>
    <submittedName>
        <fullName evidence="2">Alpha/beta hydrolase</fullName>
    </submittedName>
</protein>
<dbReference type="InterPro" id="IPR029058">
    <property type="entry name" value="AB_hydrolase_fold"/>
</dbReference>
<dbReference type="KEGG" id="chk:D4L85_24860"/>
<organism evidence="2 3">
    <name type="scientific">Chryseolinea soli</name>
    <dbReference type="NCBI Taxonomy" id="2321403"/>
    <lineage>
        <taxon>Bacteria</taxon>
        <taxon>Pseudomonadati</taxon>
        <taxon>Bacteroidota</taxon>
        <taxon>Cytophagia</taxon>
        <taxon>Cytophagales</taxon>
        <taxon>Fulvivirgaceae</taxon>
        <taxon>Chryseolinea</taxon>
    </lineage>
</organism>
<evidence type="ECO:0000313" key="2">
    <source>
        <dbReference type="EMBL" id="AYB33614.1"/>
    </source>
</evidence>
<dbReference type="RefSeq" id="WP_119756848.1">
    <property type="nucleotide sequence ID" value="NZ_CP032382.1"/>
</dbReference>
<sequence length="258" mass="27441">MENGGRNKETDKSPLSLKGTTVVVIHGAWSSAKDWSHVAGHLISAGSNVITVNLPGHGSDETPVSSISLQLYVFEVLKAIGDETDITLVSHSFGGLVASEVAELIAPQIKKVIYVAAFVPKNGDSLLSLAKTDSESLAGKNLIVDEKAGVASIAKEAIAETFMADAPTPVVEYVTNNMRPEPLAPLATPVTLTNINFGQIAKVYIHSQHDCTVSYSLQQKMVEEAGITRTYSLPSSHTPFIVFAQVLSTIISLEASRN</sequence>
<keyword evidence="2" id="KW-0378">Hydrolase</keyword>
<name>A0A385SRU4_9BACT</name>